<reference evidence="1" key="1">
    <citation type="submission" date="2021-06" db="EMBL/GenBank/DDBJ databases">
        <authorList>
            <person name="Ellington A.J."/>
            <person name="Bryan N.C."/>
            <person name="Christner B.C."/>
            <person name="Reisch C.R."/>
        </authorList>
    </citation>
    <scope>NUCLEOTIDE SEQUENCE</scope>
    <source>
        <strain evidence="1">L6-1</strain>
    </source>
</reference>
<dbReference type="EMBL" id="CP076544">
    <property type="protein sequence ID" value="QWS32923.1"/>
    <property type="molecule type" value="Genomic_DNA"/>
</dbReference>
<evidence type="ECO:0000313" key="1">
    <source>
        <dbReference type="EMBL" id="QWS32923.1"/>
    </source>
</evidence>
<accession>A0ACD1E1W0</accession>
<gene>
    <name evidence="1" type="ORF">KM842_11730</name>
</gene>
<organism evidence="1 2">
    <name type="scientific">Curtobacterium aetherium</name>
    <dbReference type="NCBI Taxonomy" id="2841594"/>
    <lineage>
        <taxon>Bacteria</taxon>
        <taxon>Bacillati</taxon>
        <taxon>Actinomycetota</taxon>
        <taxon>Actinomycetes</taxon>
        <taxon>Micrococcales</taxon>
        <taxon>Microbacteriaceae</taxon>
        <taxon>Curtobacterium</taxon>
    </lineage>
</organism>
<keyword evidence="2" id="KW-1185">Reference proteome</keyword>
<proteinExistence type="predicted"/>
<protein>
    <submittedName>
        <fullName evidence="1">Uncharacterized protein</fullName>
    </submittedName>
</protein>
<sequence length="176" mass="19060">MTGDQPERTDDDRLDAVAWWTLAAHAVLGALTGVGVGLVVDGPFPWVTVVVLGAALAVVLPVVQLRRWWARGGRVAVRATRGWVQDRRVPDEVPDAVWRPRVRQYQEDVVRALVGTWAAAGIAVLWAVSAVTSDPTHWLLAGLWGAASVVDAARWSGQRQAVRRLLDAPVRPTVAA</sequence>
<name>A0ACD1E1W0_9MICO</name>
<evidence type="ECO:0000313" key="2">
    <source>
        <dbReference type="Proteomes" id="UP000681794"/>
    </source>
</evidence>
<dbReference type="Proteomes" id="UP000681794">
    <property type="component" value="Chromosome"/>
</dbReference>